<proteinExistence type="predicted"/>
<accession>A0A561CM93</accession>
<feature type="transmembrane region" description="Helical" evidence="1">
    <location>
        <begin position="31"/>
        <end position="51"/>
    </location>
</feature>
<keyword evidence="1" id="KW-1133">Transmembrane helix</keyword>
<dbReference type="InterPro" id="IPR048147">
    <property type="entry name" value="CBO0543-like"/>
</dbReference>
<evidence type="ECO:0000313" key="2">
    <source>
        <dbReference type="EMBL" id="TWD92365.1"/>
    </source>
</evidence>
<keyword evidence="1" id="KW-0812">Transmembrane</keyword>
<name>A0A561CM93_9BACI</name>
<keyword evidence="1" id="KW-0472">Membrane</keyword>
<dbReference type="EMBL" id="VIVN01000019">
    <property type="protein sequence ID" value="TWD92365.1"/>
    <property type="molecule type" value="Genomic_DNA"/>
</dbReference>
<evidence type="ECO:0000256" key="1">
    <source>
        <dbReference type="SAM" id="Phobius"/>
    </source>
</evidence>
<dbReference type="AlphaFoldDB" id="A0A561CM93"/>
<protein>
    <recommendedName>
        <fullName evidence="4">Group-specific protein</fullName>
    </recommendedName>
</protein>
<reference evidence="2 3" key="1">
    <citation type="submission" date="2019-06" db="EMBL/GenBank/DDBJ databases">
        <title>Sorghum-associated microbial communities from plants grown in Nebraska, USA.</title>
        <authorList>
            <person name="Schachtman D."/>
        </authorList>
    </citation>
    <scope>NUCLEOTIDE SEQUENCE [LARGE SCALE GENOMIC DNA]</scope>
    <source>
        <strain evidence="2 3">2482</strain>
    </source>
</reference>
<evidence type="ECO:0000313" key="3">
    <source>
        <dbReference type="Proteomes" id="UP000319671"/>
    </source>
</evidence>
<dbReference type="NCBIfam" id="NF041644">
    <property type="entry name" value="CBO0543_fam"/>
    <property type="match status" value="1"/>
</dbReference>
<feature type="transmembrane region" description="Helical" evidence="1">
    <location>
        <begin position="98"/>
        <end position="115"/>
    </location>
</feature>
<comment type="caution">
    <text evidence="2">The sequence shown here is derived from an EMBL/GenBank/DDBJ whole genome shotgun (WGS) entry which is preliminary data.</text>
</comment>
<sequence length="121" mass="14137">MVLASLLGTYLDLYFVGKDFYHFPLRPFQKIFTINLAFTLVVLPLMTLLILRCISQLTNWGKAGVILLVSLLMPVFERLAELFGLFTHSEDWNHLYTFFGYGIFLSIVVLFHEWMGNRIRE</sequence>
<dbReference type="Proteomes" id="UP000319671">
    <property type="component" value="Unassembled WGS sequence"/>
</dbReference>
<organism evidence="2 3">
    <name type="scientific">Neobacillus bataviensis</name>
    <dbReference type="NCBI Taxonomy" id="220685"/>
    <lineage>
        <taxon>Bacteria</taxon>
        <taxon>Bacillati</taxon>
        <taxon>Bacillota</taxon>
        <taxon>Bacilli</taxon>
        <taxon>Bacillales</taxon>
        <taxon>Bacillaceae</taxon>
        <taxon>Neobacillus</taxon>
    </lineage>
</organism>
<feature type="transmembrane region" description="Helical" evidence="1">
    <location>
        <begin position="63"/>
        <end position="86"/>
    </location>
</feature>
<keyword evidence="3" id="KW-1185">Reference proteome</keyword>
<gene>
    <name evidence="2" type="ORF">FB550_11996</name>
</gene>
<evidence type="ECO:0008006" key="4">
    <source>
        <dbReference type="Google" id="ProtNLM"/>
    </source>
</evidence>